<sequence>MSHFLDTCPHTLVCAHRGHSIDGHENSIHALDLAAKYGAEVCEIDIRRSADGVMVVFHDTGLNQTSTGEGAVSDHDWETLSGLRHRLRGSLQEGASLSRLEEILDHARSLEMNLVIELKDDFDDTELRHFFSMLEERDMQDAVMISSFDHGLLVRIRELNARIRTFGIVHAHLIDPVALARNAGFSGVTLDFPITSLKAAGALKAAGIAPSHYLNSRNYFTQTGKRGQEELGKVIDVIRTGDLKILFCDDVPWGVEVRNAKDLNDVKLSRSPVLEAVDH</sequence>
<accession>A0A2S3UKW6</accession>
<organism evidence="2 3">
    <name type="scientific">Roseibium marinum</name>
    <dbReference type="NCBI Taxonomy" id="281252"/>
    <lineage>
        <taxon>Bacteria</taxon>
        <taxon>Pseudomonadati</taxon>
        <taxon>Pseudomonadota</taxon>
        <taxon>Alphaproteobacteria</taxon>
        <taxon>Hyphomicrobiales</taxon>
        <taxon>Stappiaceae</taxon>
        <taxon>Roseibium</taxon>
    </lineage>
</organism>
<protein>
    <submittedName>
        <fullName evidence="2">Glycerophosphoryl diester phosphodiesterase family protein</fullName>
    </submittedName>
</protein>
<proteinExistence type="predicted"/>
<keyword evidence="3" id="KW-1185">Reference proteome</keyword>
<dbReference type="CDD" id="cd08566">
    <property type="entry name" value="GDPD_AtGDE_like"/>
    <property type="match status" value="1"/>
</dbReference>
<dbReference type="OrthoDB" id="1854250at2"/>
<dbReference type="Pfam" id="PF03009">
    <property type="entry name" value="GDPD"/>
    <property type="match status" value="1"/>
</dbReference>
<feature type="domain" description="GP-PDE" evidence="1">
    <location>
        <begin position="11"/>
        <end position="279"/>
    </location>
</feature>
<reference evidence="2 3" key="1">
    <citation type="submission" date="2018-01" db="EMBL/GenBank/DDBJ databases">
        <title>Genomic Encyclopedia of Archaeal and Bacterial Type Strains, Phase II (KMG-II): from individual species to whole genera.</title>
        <authorList>
            <person name="Goeker M."/>
        </authorList>
    </citation>
    <scope>NUCLEOTIDE SEQUENCE [LARGE SCALE GENOMIC DNA]</scope>
    <source>
        <strain evidence="2 3">DSM 17023</strain>
    </source>
</reference>
<evidence type="ECO:0000313" key="2">
    <source>
        <dbReference type="EMBL" id="POF28129.1"/>
    </source>
</evidence>
<dbReference type="PROSITE" id="PS51704">
    <property type="entry name" value="GP_PDE"/>
    <property type="match status" value="1"/>
</dbReference>
<evidence type="ECO:0000313" key="3">
    <source>
        <dbReference type="Proteomes" id="UP000236959"/>
    </source>
</evidence>
<evidence type="ECO:0000259" key="1">
    <source>
        <dbReference type="PROSITE" id="PS51704"/>
    </source>
</evidence>
<dbReference type="InterPro" id="IPR030395">
    <property type="entry name" value="GP_PDE_dom"/>
</dbReference>
<dbReference type="GO" id="GO:0008081">
    <property type="term" value="F:phosphoric diester hydrolase activity"/>
    <property type="evidence" value="ECO:0007669"/>
    <property type="project" value="InterPro"/>
</dbReference>
<dbReference type="InterPro" id="IPR017946">
    <property type="entry name" value="PLC-like_Pdiesterase_TIM-brl"/>
</dbReference>
<dbReference type="AlphaFoldDB" id="A0A2S3UKW6"/>
<dbReference type="EMBL" id="PPCN01000017">
    <property type="protein sequence ID" value="POF28129.1"/>
    <property type="molecule type" value="Genomic_DNA"/>
</dbReference>
<dbReference type="PANTHER" id="PTHR46211">
    <property type="entry name" value="GLYCEROPHOSPHORYL DIESTER PHOSPHODIESTERASE"/>
    <property type="match status" value="1"/>
</dbReference>
<comment type="caution">
    <text evidence="2">The sequence shown here is derived from an EMBL/GenBank/DDBJ whole genome shotgun (WGS) entry which is preliminary data.</text>
</comment>
<dbReference type="SUPFAM" id="SSF51695">
    <property type="entry name" value="PLC-like phosphodiesterases"/>
    <property type="match status" value="1"/>
</dbReference>
<gene>
    <name evidence="2" type="ORF">CLV41_11763</name>
</gene>
<dbReference type="GO" id="GO:0006629">
    <property type="term" value="P:lipid metabolic process"/>
    <property type="evidence" value="ECO:0007669"/>
    <property type="project" value="InterPro"/>
</dbReference>
<dbReference type="Proteomes" id="UP000236959">
    <property type="component" value="Unassembled WGS sequence"/>
</dbReference>
<dbReference type="PANTHER" id="PTHR46211:SF1">
    <property type="entry name" value="GLYCEROPHOSPHODIESTER PHOSPHODIESTERASE, CYTOPLASMIC"/>
    <property type="match status" value="1"/>
</dbReference>
<dbReference type="Gene3D" id="3.20.20.190">
    <property type="entry name" value="Phosphatidylinositol (PI) phosphodiesterase"/>
    <property type="match status" value="1"/>
</dbReference>
<name>A0A2S3UKW6_9HYPH</name>
<dbReference type="RefSeq" id="WP_103225286.1">
    <property type="nucleotide sequence ID" value="NZ_PPCN01000017.1"/>
</dbReference>